<name>A0AAX2M4R2_CHRVL</name>
<keyword evidence="1" id="KW-0472">Membrane</keyword>
<dbReference type="AlphaFoldDB" id="A0AAX2M4R2"/>
<gene>
    <name evidence="2" type="ORF">NCTC8684_00243</name>
</gene>
<comment type="caution">
    <text evidence="2">The sequence shown here is derived from an EMBL/GenBank/DDBJ whole genome shotgun (WGS) entry which is preliminary data.</text>
</comment>
<dbReference type="Proteomes" id="UP000254029">
    <property type="component" value="Unassembled WGS sequence"/>
</dbReference>
<reference evidence="2 3" key="1">
    <citation type="submission" date="2018-06" db="EMBL/GenBank/DDBJ databases">
        <authorList>
            <consortium name="Pathogen Informatics"/>
            <person name="Doyle S."/>
        </authorList>
    </citation>
    <scope>NUCLEOTIDE SEQUENCE [LARGE SCALE GENOMIC DNA]</scope>
    <source>
        <strain evidence="2 3">NCTC8684</strain>
    </source>
</reference>
<protein>
    <submittedName>
        <fullName evidence="2">Uncharacterized protein</fullName>
    </submittedName>
</protein>
<evidence type="ECO:0000256" key="1">
    <source>
        <dbReference type="SAM" id="Phobius"/>
    </source>
</evidence>
<keyword evidence="1" id="KW-0812">Transmembrane</keyword>
<organism evidence="2 3">
    <name type="scientific">Chromobacterium violaceum</name>
    <dbReference type="NCBI Taxonomy" id="536"/>
    <lineage>
        <taxon>Bacteria</taxon>
        <taxon>Pseudomonadati</taxon>
        <taxon>Pseudomonadota</taxon>
        <taxon>Betaproteobacteria</taxon>
        <taxon>Neisseriales</taxon>
        <taxon>Chromobacteriaceae</taxon>
        <taxon>Chromobacterium</taxon>
    </lineage>
</organism>
<accession>A0AAX2M4R2</accession>
<keyword evidence="1" id="KW-1133">Transmembrane helix</keyword>
<feature type="transmembrane region" description="Helical" evidence="1">
    <location>
        <begin position="60"/>
        <end position="78"/>
    </location>
</feature>
<evidence type="ECO:0000313" key="3">
    <source>
        <dbReference type="Proteomes" id="UP000254029"/>
    </source>
</evidence>
<dbReference type="EMBL" id="UIGR01000001">
    <property type="protein sequence ID" value="SUX31217.1"/>
    <property type="molecule type" value="Genomic_DNA"/>
</dbReference>
<proteinExistence type="predicted"/>
<feature type="transmembrane region" description="Helical" evidence="1">
    <location>
        <begin position="6"/>
        <end position="26"/>
    </location>
</feature>
<evidence type="ECO:0000313" key="2">
    <source>
        <dbReference type="EMBL" id="SUX31217.1"/>
    </source>
</evidence>
<sequence>MTCQILLKLMTILGMCLVGVGTVLLWRGSPSGYAPSGLMNESLLNELKRSNQRMLCKQRLAILLIVIGTVVQFPAVIVG</sequence>